<keyword evidence="2" id="KW-0408">Iron</keyword>
<keyword evidence="1" id="KW-0479">Metal-binding</keyword>
<dbReference type="PANTHER" id="PTHR43822">
    <property type="entry name" value="HOMOACONITASE, MITOCHONDRIAL-RELATED"/>
    <property type="match status" value="1"/>
</dbReference>
<dbReference type="GO" id="GO:0051536">
    <property type="term" value="F:iron-sulfur cluster binding"/>
    <property type="evidence" value="ECO:0007669"/>
    <property type="project" value="UniProtKB-KW"/>
</dbReference>
<protein>
    <recommendedName>
        <fullName evidence="6">Aconitase/3-isopropylmalate dehydratase large subunit alpha/beta/alpha domain-containing protein</fullName>
    </recommendedName>
</protein>
<keyword evidence="5" id="KW-0472">Membrane</keyword>
<evidence type="ECO:0000256" key="2">
    <source>
        <dbReference type="ARBA" id="ARBA00023004"/>
    </source>
</evidence>
<evidence type="ECO:0000313" key="7">
    <source>
        <dbReference type="EMBL" id="GAU23810.1"/>
    </source>
</evidence>
<proteinExistence type="predicted"/>
<sequence>MKSYCLVERLINNLANPDYKGVCHVALAQEGHCRPGEVLLGTDSHTTSAGAFGQFATGIGNTDAAFILGTGKILLKASQHISFNYMLKPSGTDNILNTLTAGDRFLSHAFPFESNVIIGEISMSGATYKTMEFVGTTIESLTMEERMTLCNMVVEAGGKNGIVAADRTTYKYLEDKTSTPYEPIFSDEKARQVLFPSQLSYICNYYYFLSIAIKVYILFWFQAQYRFDVSKMEPLVAKGKTVKLPTFLVPATQKVWMDIYTLEVPGSGGKTCSKIFEEAGCDPLASPSCAACMGGPRDTYGRLNEPKVCVSTTNRNFPGRMGHIEGQVYLASPYTAAASALTGFVTDPRKFL</sequence>
<dbReference type="GO" id="GO:0043436">
    <property type="term" value="P:oxoacid metabolic process"/>
    <property type="evidence" value="ECO:0007669"/>
    <property type="project" value="UniProtKB-ARBA"/>
</dbReference>
<dbReference type="GO" id="GO:0046872">
    <property type="term" value="F:metal ion binding"/>
    <property type="evidence" value="ECO:0007669"/>
    <property type="project" value="UniProtKB-KW"/>
</dbReference>
<evidence type="ECO:0000256" key="3">
    <source>
        <dbReference type="ARBA" id="ARBA00023014"/>
    </source>
</evidence>
<evidence type="ECO:0000313" key="8">
    <source>
        <dbReference type="Proteomes" id="UP000242715"/>
    </source>
</evidence>
<dbReference type="InterPro" id="IPR001030">
    <property type="entry name" value="Acoase/IPM_deHydtase_lsu_aba"/>
</dbReference>
<feature type="domain" description="Aconitase/3-isopropylmalate dehydratase large subunit alpha/beta/alpha" evidence="6">
    <location>
        <begin position="16"/>
        <end position="192"/>
    </location>
</feature>
<dbReference type="EMBL" id="DF973277">
    <property type="protein sequence ID" value="GAU23810.1"/>
    <property type="molecule type" value="Genomic_DNA"/>
</dbReference>
<accession>A0A2Z6MK35</accession>
<dbReference type="SUPFAM" id="SSF53732">
    <property type="entry name" value="Aconitase iron-sulfur domain"/>
    <property type="match status" value="1"/>
</dbReference>
<evidence type="ECO:0000259" key="6">
    <source>
        <dbReference type="Pfam" id="PF00330"/>
    </source>
</evidence>
<feature type="domain" description="Aconitase/3-isopropylmalate dehydratase large subunit alpha/beta/alpha" evidence="6">
    <location>
        <begin position="236"/>
        <end position="343"/>
    </location>
</feature>
<keyword evidence="4" id="KW-0456">Lyase</keyword>
<dbReference type="Proteomes" id="UP000242715">
    <property type="component" value="Unassembled WGS sequence"/>
</dbReference>
<keyword evidence="5" id="KW-0812">Transmembrane</keyword>
<reference evidence="8" key="1">
    <citation type="journal article" date="2017" name="Front. Plant Sci.">
        <title>Climate Clever Clovers: New Paradigm to Reduce the Environmental Footprint of Ruminants by Breeding Low Methanogenic Forages Utilizing Haplotype Variation.</title>
        <authorList>
            <person name="Kaur P."/>
            <person name="Appels R."/>
            <person name="Bayer P.E."/>
            <person name="Keeble-Gagnere G."/>
            <person name="Wang J."/>
            <person name="Hirakawa H."/>
            <person name="Shirasawa K."/>
            <person name="Vercoe P."/>
            <person name="Stefanova K."/>
            <person name="Durmic Z."/>
            <person name="Nichols P."/>
            <person name="Revell C."/>
            <person name="Isobe S.N."/>
            <person name="Edwards D."/>
            <person name="Erskine W."/>
        </authorList>
    </citation>
    <scope>NUCLEOTIDE SEQUENCE [LARGE SCALE GENOMIC DNA]</scope>
    <source>
        <strain evidence="8">cv. Daliak</strain>
    </source>
</reference>
<dbReference type="GO" id="GO:0016829">
    <property type="term" value="F:lyase activity"/>
    <property type="evidence" value="ECO:0007669"/>
    <property type="project" value="UniProtKB-KW"/>
</dbReference>
<organism evidence="7 8">
    <name type="scientific">Trifolium subterraneum</name>
    <name type="common">Subterranean clover</name>
    <dbReference type="NCBI Taxonomy" id="3900"/>
    <lineage>
        <taxon>Eukaryota</taxon>
        <taxon>Viridiplantae</taxon>
        <taxon>Streptophyta</taxon>
        <taxon>Embryophyta</taxon>
        <taxon>Tracheophyta</taxon>
        <taxon>Spermatophyta</taxon>
        <taxon>Magnoliopsida</taxon>
        <taxon>eudicotyledons</taxon>
        <taxon>Gunneridae</taxon>
        <taxon>Pentapetalae</taxon>
        <taxon>rosids</taxon>
        <taxon>fabids</taxon>
        <taxon>Fabales</taxon>
        <taxon>Fabaceae</taxon>
        <taxon>Papilionoideae</taxon>
        <taxon>50 kb inversion clade</taxon>
        <taxon>NPAAA clade</taxon>
        <taxon>Hologalegina</taxon>
        <taxon>IRL clade</taxon>
        <taxon>Trifolieae</taxon>
        <taxon>Trifolium</taxon>
    </lineage>
</organism>
<evidence type="ECO:0000256" key="5">
    <source>
        <dbReference type="SAM" id="Phobius"/>
    </source>
</evidence>
<keyword evidence="5" id="KW-1133">Transmembrane helix</keyword>
<keyword evidence="3" id="KW-0411">Iron-sulfur</keyword>
<evidence type="ECO:0000256" key="4">
    <source>
        <dbReference type="ARBA" id="ARBA00023239"/>
    </source>
</evidence>
<dbReference type="InterPro" id="IPR036008">
    <property type="entry name" value="Aconitase_4Fe-4S_dom"/>
</dbReference>
<dbReference type="Pfam" id="PF00330">
    <property type="entry name" value="Aconitase"/>
    <property type="match status" value="2"/>
</dbReference>
<evidence type="ECO:0000256" key="1">
    <source>
        <dbReference type="ARBA" id="ARBA00022723"/>
    </source>
</evidence>
<dbReference type="Gene3D" id="3.30.499.10">
    <property type="entry name" value="Aconitase, domain 3"/>
    <property type="match status" value="2"/>
</dbReference>
<feature type="transmembrane region" description="Helical" evidence="5">
    <location>
        <begin position="205"/>
        <end position="223"/>
    </location>
</feature>
<gene>
    <name evidence="7" type="ORF">TSUD_27190</name>
</gene>
<dbReference type="OrthoDB" id="2279155at2759"/>
<dbReference type="InterPro" id="IPR015931">
    <property type="entry name" value="Acnase/IPM_dHydase_lsu_aba_1/3"/>
</dbReference>
<dbReference type="InterPro" id="IPR050067">
    <property type="entry name" value="IPM_dehydratase_rel_enz"/>
</dbReference>
<dbReference type="PANTHER" id="PTHR43822:SF6">
    <property type="entry name" value="3-ISOPROPYLMALATE DEHYDRATASE"/>
    <property type="match status" value="1"/>
</dbReference>
<dbReference type="PRINTS" id="PR00415">
    <property type="entry name" value="ACONITASE"/>
</dbReference>
<dbReference type="AlphaFoldDB" id="A0A2Z6MK35"/>
<name>A0A2Z6MK35_TRISU</name>
<keyword evidence="8" id="KW-1185">Reference proteome</keyword>